<dbReference type="Proteomes" id="UP000530654">
    <property type="component" value="Unassembled WGS sequence"/>
</dbReference>
<comment type="caution">
    <text evidence="1">The sequence shown here is derived from an EMBL/GenBank/DDBJ whole genome shotgun (WGS) entry which is preliminary data.</text>
</comment>
<reference evidence="1 2" key="1">
    <citation type="submission" date="2020-04" db="EMBL/GenBank/DDBJ databases">
        <title>Rhizobium bacterial biofertilizers improve the content of phenolic compounds of Lactuca sativa L. under non-saline and saline-stress conditions.</title>
        <authorList>
            <person name="Ayuso-Calles M."/>
            <person name="Garcia-Estevez I."/>
            <person name="Jimenez-Gomez A."/>
            <person name="Flores-Felix J.D."/>
            <person name="Escribano-Bailon M."/>
            <person name="Rivas R."/>
        </authorList>
    </citation>
    <scope>NUCLEOTIDE SEQUENCE [LARGE SCALE GENOMIC DNA]</scope>
    <source>
        <strain evidence="1 2">GPTR02</strain>
    </source>
</reference>
<organism evidence="1 2">
    <name type="scientific">Rhizobium laguerreae</name>
    <dbReference type="NCBI Taxonomy" id="1076926"/>
    <lineage>
        <taxon>Bacteria</taxon>
        <taxon>Pseudomonadati</taxon>
        <taxon>Pseudomonadota</taxon>
        <taxon>Alphaproteobacteria</taxon>
        <taxon>Hyphomicrobiales</taxon>
        <taxon>Rhizobiaceae</taxon>
        <taxon>Rhizobium/Agrobacterium group</taxon>
        <taxon>Rhizobium</taxon>
    </lineage>
</organism>
<gene>
    <name evidence="1" type="ORF">HLI17_31805</name>
</gene>
<accession>A0A7Y2W9G1</accession>
<evidence type="ECO:0000313" key="1">
    <source>
        <dbReference type="EMBL" id="NNH67787.1"/>
    </source>
</evidence>
<protein>
    <submittedName>
        <fullName evidence="1">Uncharacterized protein</fullName>
    </submittedName>
</protein>
<proteinExistence type="predicted"/>
<name>A0A7Y2W9G1_9HYPH</name>
<dbReference type="EMBL" id="JABEQY010000047">
    <property type="protein sequence ID" value="NNH67787.1"/>
    <property type="molecule type" value="Genomic_DNA"/>
</dbReference>
<evidence type="ECO:0000313" key="2">
    <source>
        <dbReference type="Proteomes" id="UP000530654"/>
    </source>
</evidence>
<dbReference type="AlphaFoldDB" id="A0A7Y2W9G1"/>
<dbReference type="RefSeq" id="WP_170282850.1">
    <property type="nucleotide sequence ID" value="NZ_JABEQY010000047.1"/>
</dbReference>
<sequence length="81" mass="9069">MSGLEVRIDSSRPIFITASADDIGAIFAKMSDVDQITVLEAMVKHMAAHPTQWDYISIALEQPGNRELRDRLRQVLFPEGV</sequence>